<accession>A0A8B4S678</accession>
<gene>
    <name evidence="3" type="ORF">NCTC10698_03571</name>
</gene>
<protein>
    <submittedName>
        <fullName evidence="3">Transposase and inactivated derivatives, IS30 family</fullName>
    </submittedName>
</protein>
<dbReference type="GO" id="GO:0006310">
    <property type="term" value="P:DNA recombination"/>
    <property type="evidence" value="ECO:0007669"/>
    <property type="project" value="UniProtKB-KW"/>
</dbReference>
<dbReference type="InterPro" id="IPR036397">
    <property type="entry name" value="RNaseH_sf"/>
</dbReference>
<sequence length="262" mass="29663">MKQRPRIYYSDSQKALMWERWKQGWTLHEIGKLFDRAHSSIHRILGETGGIRPAQRARAATALTLAQRENISRAIVGASIRAIAERLGRAPSTICREMKRNGGHHSYRANQADAAAWGRARRPKCCKLVANRALAQTALPGHWEGDLVFGSGNSQIATLVERQTRYVMLIKLDGKDTQTVVNALIKHARKLPQELYKSLTWDRGAEMDAHKQFTLATDIQVYFCDPQSPWQRGSNMSRFSGEWPHICREKINKGGLKPALVR</sequence>
<evidence type="ECO:0000256" key="1">
    <source>
        <dbReference type="ARBA" id="ARBA00023172"/>
    </source>
</evidence>
<dbReference type="InterPro" id="IPR053392">
    <property type="entry name" value="Transposase_IS30-like"/>
</dbReference>
<dbReference type="EMBL" id="UFXL01000001">
    <property type="protein sequence ID" value="SUY78654.1"/>
    <property type="molecule type" value="Genomic_DNA"/>
</dbReference>
<comment type="caution">
    <text evidence="3">The sequence shown here is derived from an EMBL/GenBank/DDBJ whole genome shotgun (WGS) entry which is preliminary data.</text>
</comment>
<dbReference type="GO" id="GO:0004803">
    <property type="term" value="F:transposase activity"/>
    <property type="evidence" value="ECO:0007669"/>
    <property type="project" value="TreeGrafter"/>
</dbReference>
<dbReference type="InterPro" id="IPR012337">
    <property type="entry name" value="RNaseH-like_sf"/>
</dbReference>
<evidence type="ECO:0000259" key="2">
    <source>
        <dbReference type="PROSITE" id="PS50994"/>
    </source>
</evidence>
<keyword evidence="1" id="KW-0233">DNA recombination</keyword>
<dbReference type="SUPFAM" id="SSF53098">
    <property type="entry name" value="Ribonuclease H-like"/>
    <property type="match status" value="1"/>
</dbReference>
<organism evidence="3 4">
    <name type="scientific">Comamonas testosteroni</name>
    <name type="common">Pseudomonas testosteroni</name>
    <dbReference type="NCBI Taxonomy" id="285"/>
    <lineage>
        <taxon>Bacteria</taxon>
        <taxon>Pseudomonadati</taxon>
        <taxon>Pseudomonadota</taxon>
        <taxon>Betaproteobacteria</taxon>
        <taxon>Burkholderiales</taxon>
        <taxon>Comamonadaceae</taxon>
        <taxon>Comamonas</taxon>
    </lineage>
</organism>
<evidence type="ECO:0000313" key="3">
    <source>
        <dbReference type="EMBL" id="SUY78654.1"/>
    </source>
</evidence>
<dbReference type="GO" id="GO:0003676">
    <property type="term" value="F:nucleic acid binding"/>
    <property type="evidence" value="ECO:0007669"/>
    <property type="project" value="InterPro"/>
</dbReference>
<evidence type="ECO:0000313" key="4">
    <source>
        <dbReference type="Proteomes" id="UP000255070"/>
    </source>
</evidence>
<dbReference type="Pfam" id="PF00665">
    <property type="entry name" value="rve"/>
    <property type="match status" value="1"/>
</dbReference>
<dbReference type="InterPro" id="IPR051917">
    <property type="entry name" value="Transposase-Integrase"/>
</dbReference>
<dbReference type="NCBIfam" id="NF033563">
    <property type="entry name" value="transpos_IS30"/>
    <property type="match status" value="1"/>
</dbReference>
<dbReference type="GO" id="GO:0015074">
    <property type="term" value="P:DNA integration"/>
    <property type="evidence" value="ECO:0007669"/>
    <property type="project" value="InterPro"/>
</dbReference>
<dbReference type="PROSITE" id="PS50994">
    <property type="entry name" value="INTEGRASE"/>
    <property type="match status" value="1"/>
</dbReference>
<dbReference type="InterPro" id="IPR001584">
    <property type="entry name" value="Integrase_cat-core"/>
</dbReference>
<dbReference type="PANTHER" id="PTHR10948">
    <property type="entry name" value="TRANSPOSASE"/>
    <property type="match status" value="1"/>
</dbReference>
<name>A0A8B4S678_COMTE</name>
<dbReference type="GO" id="GO:0005829">
    <property type="term" value="C:cytosol"/>
    <property type="evidence" value="ECO:0007669"/>
    <property type="project" value="TreeGrafter"/>
</dbReference>
<dbReference type="AlphaFoldDB" id="A0A8B4S678"/>
<dbReference type="Gene3D" id="3.30.420.10">
    <property type="entry name" value="Ribonuclease H-like superfamily/Ribonuclease H"/>
    <property type="match status" value="1"/>
</dbReference>
<dbReference type="Pfam" id="PF13936">
    <property type="entry name" value="HTH_38"/>
    <property type="match status" value="1"/>
</dbReference>
<reference evidence="3 4" key="1">
    <citation type="submission" date="2018-06" db="EMBL/GenBank/DDBJ databases">
        <authorList>
            <consortium name="Pathogen Informatics"/>
            <person name="Doyle S."/>
        </authorList>
    </citation>
    <scope>NUCLEOTIDE SEQUENCE [LARGE SCALE GENOMIC DNA]</scope>
    <source>
        <strain evidence="3 4">NCTC10698</strain>
    </source>
</reference>
<proteinExistence type="predicted"/>
<dbReference type="GO" id="GO:0032196">
    <property type="term" value="P:transposition"/>
    <property type="evidence" value="ECO:0007669"/>
    <property type="project" value="TreeGrafter"/>
</dbReference>
<dbReference type="PANTHER" id="PTHR10948:SF23">
    <property type="entry name" value="TRANSPOSASE INSI FOR INSERTION SEQUENCE ELEMENT IS30A-RELATED"/>
    <property type="match status" value="1"/>
</dbReference>
<keyword evidence="4" id="KW-1185">Reference proteome</keyword>
<dbReference type="Proteomes" id="UP000255070">
    <property type="component" value="Unassembled WGS sequence"/>
</dbReference>
<dbReference type="InterPro" id="IPR025246">
    <property type="entry name" value="IS30-like_HTH"/>
</dbReference>
<feature type="domain" description="Integrase catalytic" evidence="2">
    <location>
        <begin position="136"/>
        <end position="233"/>
    </location>
</feature>